<dbReference type="CDD" id="cd00158">
    <property type="entry name" value="RHOD"/>
    <property type="match status" value="1"/>
</dbReference>
<evidence type="ECO:0000259" key="12">
    <source>
        <dbReference type="PROSITE" id="PS50206"/>
    </source>
</evidence>
<evidence type="ECO:0000256" key="10">
    <source>
        <dbReference type="ARBA" id="ARBA00038465"/>
    </source>
</evidence>
<keyword evidence="6" id="KW-0653">Protein transport</keyword>
<keyword evidence="14" id="KW-1185">Reference proteome</keyword>
<dbReference type="InterPro" id="IPR036873">
    <property type="entry name" value="Rhodanese-like_dom_sf"/>
</dbReference>
<keyword evidence="8" id="KW-0206">Cytoskeleton</keyword>
<organism evidence="13 14">
    <name type="scientific">Gnathostoma spinigerum</name>
    <dbReference type="NCBI Taxonomy" id="75299"/>
    <lineage>
        <taxon>Eukaryota</taxon>
        <taxon>Metazoa</taxon>
        <taxon>Ecdysozoa</taxon>
        <taxon>Nematoda</taxon>
        <taxon>Chromadorea</taxon>
        <taxon>Rhabditida</taxon>
        <taxon>Spirurina</taxon>
        <taxon>Gnathostomatomorpha</taxon>
        <taxon>Gnathostomatoidea</taxon>
        <taxon>Gnathostomatidae</taxon>
        <taxon>Gnathostoma</taxon>
    </lineage>
</organism>
<evidence type="ECO:0000313" key="13">
    <source>
        <dbReference type="EMBL" id="MFH4973354.1"/>
    </source>
</evidence>
<accession>A0ABD6E7K0</accession>
<dbReference type="Proteomes" id="UP001608902">
    <property type="component" value="Unassembled WGS sequence"/>
</dbReference>
<evidence type="ECO:0000256" key="2">
    <source>
        <dbReference type="ARBA" id="ARBA00004300"/>
    </source>
</evidence>
<protein>
    <recommendedName>
        <fullName evidence="12">Rhodanese domain-containing protein</fullName>
    </recommendedName>
</protein>
<evidence type="ECO:0000256" key="4">
    <source>
        <dbReference type="ARBA" id="ARBA00022490"/>
    </source>
</evidence>
<feature type="region of interest" description="Disordered" evidence="11">
    <location>
        <begin position="144"/>
        <end position="181"/>
    </location>
</feature>
<dbReference type="InterPro" id="IPR051889">
    <property type="entry name" value="CEP41"/>
</dbReference>
<dbReference type="SUPFAM" id="SSF52821">
    <property type="entry name" value="Rhodanese/Cell cycle control phosphatase"/>
    <property type="match status" value="1"/>
</dbReference>
<dbReference type="Gene3D" id="3.40.250.10">
    <property type="entry name" value="Rhodanese-like domain"/>
    <property type="match status" value="1"/>
</dbReference>
<comment type="similarity">
    <text evidence="10">Belongs to the CEP41 family.</text>
</comment>
<name>A0ABD6E7K0_9BILA</name>
<dbReference type="PANTHER" id="PTHR44390:SF1">
    <property type="entry name" value="CENTROSOMAL PROTEIN OF 41 KDA"/>
    <property type="match status" value="1"/>
</dbReference>
<dbReference type="AlphaFoldDB" id="A0ABD6E7K0"/>
<proteinExistence type="inferred from homology"/>
<reference evidence="13 14" key="1">
    <citation type="submission" date="2024-08" db="EMBL/GenBank/DDBJ databases">
        <title>Gnathostoma spinigerum genome.</title>
        <authorList>
            <person name="Gonzalez-Bertolin B."/>
            <person name="Monzon S."/>
            <person name="Zaballos A."/>
            <person name="Jimenez P."/>
            <person name="Dekumyoy P."/>
            <person name="Varona S."/>
            <person name="Cuesta I."/>
            <person name="Sumanam S."/>
            <person name="Adisakwattana P."/>
            <person name="Gasser R.B."/>
            <person name="Hernandez-Gonzalez A."/>
            <person name="Young N.D."/>
            <person name="Perteguer M.J."/>
        </authorList>
    </citation>
    <scope>NUCLEOTIDE SEQUENCE [LARGE SCALE GENOMIC DNA]</scope>
    <source>
        <strain evidence="13">AL3</strain>
        <tissue evidence="13">Liver</tissue>
    </source>
</reference>
<evidence type="ECO:0000256" key="3">
    <source>
        <dbReference type="ARBA" id="ARBA00022448"/>
    </source>
</evidence>
<feature type="compositionally biased region" description="Polar residues" evidence="11">
    <location>
        <begin position="152"/>
        <end position="162"/>
    </location>
</feature>
<dbReference type="GO" id="GO:0015031">
    <property type="term" value="P:protein transport"/>
    <property type="evidence" value="ECO:0007669"/>
    <property type="project" value="UniProtKB-KW"/>
</dbReference>
<keyword evidence="3" id="KW-0813">Transport</keyword>
<evidence type="ECO:0000256" key="5">
    <source>
        <dbReference type="ARBA" id="ARBA00022794"/>
    </source>
</evidence>
<dbReference type="Pfam" id="PF00581">
    <property type="entry name" value="Rhodanese"/>
    <property type="match status" value="1"/>
</dbReference>
<evidence type="ECO:0000256" key="9">
    <source>
        <dbReference type="ARBA" id="ARBA00023273"/>
    </source>
</evidence>
<feature type="domain" description="Rhodanese" evidence="12">
    <location>
        <begin position="27"/>
        <end position="120"/>
    </location>
</feature>
<keyword evidence="4" id="KW-0963">Cytoplasm</keyword>
<dbReference type="SMART" id="SM00450">
    <property type="entry name" value="RHOD"/>
    <property type="match status" value="1"/>
</dbReference>
<keyword evidence="7" id="KW-0969">Cilium</keyword>
<sequence length="181" mass="21092">MILLGEDYPSINVDQLVSVLIEEKTNKKSPILILDTRSDEEYDEQHIIGAQHYNKALLIRERYATKAMLDAKRDNTQILVYGCRLTAGDVTSTLNQRGFNAALLRGDMEYWQKKYPVIFTRSSGDVTLDVQRLSAQYEENKRPSIEKYNFRRGTSSSQNKTIRPNERTQKEAKYPQRRAWR</sequence>
<keyword evidence="9" id="KW-0966">Cell projection</keyword>
<dbReference type="GO" id="GO:0030030">
    <property type="term" value="P:cell projection organization"/>
    <property type="evidence" value="ECO:0007669"/>
    <property type="project" value="UniProtKB-KW"/>
</dbReference>
<dbReference type="GO" id="GO:0005813">
    <property type="term" value="C:centrosome"/>
    <property type="evidence" value="ECO:0007669"/>
    <property type="project" value="UniProtKB-SubCell"/>
</dbReference>
<evidence type="ECO:0000313" key="14">
    <source>
        <dbReference type="Proteomes" id="UP001608902"/>
    </source>
</evidence>
<keyword evidence="5" id="KW-0970">Cilium biogenesis/degradation</keyword>
<evidence type="ECO:0000256" key="6">
    <source>
        <dbReference type="ARBA" id="ARBA00022927"/>
    </source>
</evidence>
<dbReference type="InterPro" id="IPR001763">
    <property type="entry name" value="Rhodanese-like_dom"/>
</dbReference>
<comment type="caution">
    <text evidence="13">The sequence shown here is derived from an EMBL/GenBank/DDBJ whole genome shotgun (WGS) entry which is preliminary data.</text>
</comment>
<evidence type="ECO:0000256" key="11">
    <source>
        <dbReference type="SAM" id="MobiDB-lite"/>
    </source>
</evidence>
<evidence type="ECO:0000256" key="8">
    <source>
        <dbReference type="ARBA" id="ARBA00023212"/>
    </source>
</evidence>
<dbReference type="EMBL" id="JBGFUD010000013">
    <property type="protein sequence ID" value="MFH4973354.1"/>
    <property type="molecule type" value="Genomic_DNA"/>
</dbReference>
<dbReference type="PANTHER" id="PTHR44390">
    <property type="entry name" value="CENTROSOMAL PROTEIN OF 41 KDA"/>
    <property type="match status" value="1"/>
</dbReference>
<comment type="subcellular location">
    <subcellularLocation>
        <location evidence="1">Cytoplasm</location>
        <location evidence="1">Cytoskeleton</location>
        <location evidence="1">Cilium basal body</location>
    </subcellularLocation>
    <subcellularLocation>
        <location evidence="2">Cytoplasm</location>
        <location evidence="2">Cytoskeleton</location>
        <location evidence="2">Microtubule organizing center</location>
        <location evidence="2">Centrosome</location>
    </subcellularLocation>
</comment>
<gene>
    <name evidence="13" type="ORF">AB6A40_000063</name>
</gene>
<feature type="compositionally biased region" description="Basic and acidic residues" evidence="11">
    <location>
        <begin position="163"/>
        <end position="174"/>
    </location>
</feature>
<evidence type="ECO:0000256" key="1">
    <source>
        <dbReference type="ARBA" id="ARBA00004120"/>
    </source>
</evidence>
<evidence type="ECO:0000256" key="7">
    <source>
        <dbReference type="ARBA" id="ARBA00023069"/>
    </source>
</evidence>
<dbReference type="PROSITE" id="PS50206">
    <property type="entry name" value="RHODANESE_3"/>
    <property type="match status" value="1"/>
</dbReference>